<evidence type="ECO:0000313" key="3">
    <source>
        <dbReference type="Proteomes" id="UP000326924"/>
    </source>
</evidence>
<proteinExistence type="predicted"/>
<dbReference type="EMBL" id="VXIS01000043">
    <property type="protein sequence ID" value="KAA8910698.1"/>
    <property type="molecule type" value="Genomic_DNA"/>
</dbReference>
<feature type="chain" id="PRO_5023813144" description="Secreted protein" evidence="1">
    <location>
        <begin position="32"/>
        <end position="100"/>
    </location>
</feature>
<evidence type="ECO:0000313" key="2">
    <source>
        <dbReference type="EMBL" id="KAA8910698.1"/>
    </source>
</evidence>
<name>A0A5J5F3P0_9PEZI</name>
<evidence type="ECO:0000256" key="1">
    <source>
        <dbReference type="SAM" id="SignalP"/>
    </source>
</evidence>
<dbReference type="Proteomes" id="UP000326924">
    <property type="component" value="Unassembled WGS sequence"/>
</dbReference>
<organism evidence="2 3">
    <name type="scientific">Sphaerosporella brunnea</name>
    <dbReference type="NCBI Taxonomy" id="1250544"/>
    <lineage>
        <taxon>Eukaryota</taxon>
        <taxon>Fungi</taxon>
        <taxon>Dikarya</taxon>
        <taxon>Ascomycota</taxon>
        <taxon>Pezizomycotina</taxon>
        <taxon>Pezizomycetes</taxon>
        <taxon>Pezizales</taxon>
        <taxon>Pyronemataceae</taxon>
        <taxon>Sphaerosporella</taxon>
    </lineage>
</organism>
<sequence>MPACRDCTFPLFGLPIVFKLLLLLEGRCTSGIRSWEQPALWIKDTTKEPQCSPSSYWQVVALAAGHGSGAVPFSWSKLFTIRSCELSLKIHIQRARKIHD</sequence>
<dbReference type="InParanoid" id="A0A5J5F3P0"/>
<gene>
    <name evidence="2" type="ORF">FN846DRAFT_516653</name>
</gene>
<keyword evidence="1" id="KW-0732">Signal</keyword>
<reference evidence="2 3" key="1">
    <citation type="submission" date="2019-09" db="EMBL/GenBank/DDBJ databases">
        <title>Draft genome of the ectomycorrhizal ascomycete Sphaerosporella brunnea.</title>
        <authorList>
            <consortium name="DOE Joint Genome Institute"/>
            <person name="Benucci G.M."/>
            <person name="Marozzi G."/>
            <person name="Antonielli L."/>
            <person name="Sanchez S."/>
            <person name="Marco P."/>
            <person name="Wang X."/>
            <person name="Falini L.B."/>
            <person name="Barry K."/>
            <person name="Haridas S."/>
            <person name="Lipzen A."/>
            <person name="Labutti K."/>
            <person name="Grigoriev I.V."/>
            <person name="Murat C."/>
            <person name="Martin F."/>
            <person name="Albertini E."/>
            <person name="Donnini D."/>
            <person name="Bonito G."/>
        </authorList>
    </citation>
    <scope>NUCLEOTIDE SEQUENCE [LARGE SCALE GENOMIC DNA]</scope>
    <source>
        <strain evidence="2 3">Sb_GMNB300</strain>
    </source>
</reference>
<keyword evidence="3" id="KW-1185">Reference proteome</keyword>
<dbReference type="AlphaFoldDB" id="A0A5J5F3P0"/>
<evidence type="ECO:0008006" key="4">
    <source>
        <dbReference type="Google" id="ProtNLM"/>
    </source>
</evidence>
<feature type="signal peptide" evidence="1">
    <location>
        <begin position="1"/>
        <end position="31"/>
    </location>
</feature>
<accession>A0A5J5F3P0</accession>
<comment type="caution">
    <text evidence="2">The sequence shown here is derived from an EMBL/GenBank/DDBJ whole genome shotgun (WGS) entry which is preliminary data.</text>
</comment>
<protein>
    <recommendedName>
        <fullName evidence="4">Secreted protein</fullName>
    </recommendedName>
</protein>